<organism evidence="5 6">
    <name type="scientific">Hansschlegelia plantiphila</name>
    <dbReference type="NCBI Taxonomy" id="374655"/>
    <lineage>
        <taxon>Bacteria</taxon>
        <taxon>Pseudomonadati</taxon>
        <taxon>Pseudomonadota</taxon>
        <taxon>Alphaproteobacteria</taxon>
        <taxon>Hyphomicrobiales</taxon>
        <taxon>Methylopilaceae</taxon>
        <taxon>Hansschlegelia</taxon>
    </lineage>
</organism>
<dbReference type="InterPro" id="IPR005000">
    <property type="entry name" value="Aldolase/citrate-lyase_domain"/>
</dbReference>
<dbReference type="EMBL" id="BSFI01000007">
    <property type="protein sequence ID" value="GLK67946.1"/>
    <property type="molecule type" value="Genomic_DNA"/>
</dbReference>
<comment type="caution">
    <text evidence="5">The sequence shown here is derived from an EMBL/GenBank/DDBJ whole genome shotgun (WGS) entry which is preliminary data.</text>
</comment>
<evidence type="ECO:0000256" key="1">
    <source>
        <dbReference type="ARBA" id="ARBA00001946"/>
    </source>
</evidence>
<name>A0A9W6MVJ0_9HYPH</name>
<dbReference type="GO" id="GO:0000287">
    <property type="term" value="F:magnesium ion binding"/>
    <property type="evidence" value="ECO:0007669"/>
    <property type="project" value="TreeGrafter"/>
</dbReference>
<dbReference type="SUPFAM" id="SSF51621">
    <property type="entry name" value="Phosphoenolpyruvate/pyruvate domain"/>
    <property type="match status" value="1"/>
</dbReference>
<sequence>MNTPEARLRDPNGPRPRAPLLVQPLSEAALDAAWRSGADAVILDIGQAREVADARPAPSELGIYLRIDGLVPSLAGDLAAAASSRLAGVVLGRAADGAEVQNLAASLAVVEARIGLEDGSIGIVAEIASGAGLLRLATFAGASDRLRAVCWDADALAHDIGAASARGDDGDWIDPCRTARSLTLAAAAAAGLPAIDCPFVGDDQEAFRREAEQARRDGFAAKIAGDPGQIEAVRAVWMRG</sequence>
<evidence type="ECO:0000313" key="5">
    <source>
        <dbReference type="EMBL" id="GLK67946.1"/>
    </source>
</evidence>
<dbReference type="Proteomes" id="UP001143372">
    <property type="component" value="Unassembled WGS sequence"/>
</dbReference>
<feature type="domain" description="HpcH/HpaI aldolase/citrate lyase" evidence="4">
    <location>
        <begin position="29"/>
        <end position="224"/>
    </location>
</feature>
<dbReference type="RefSeq" id="WP_271168185.1">
    <property type="nucleotide sequence ID" value="NZ_BSFI01000007.1"/>
</dbReference>
<dbReference type="GO" id="GO:0016829">
    <property type="term" value="F:lyase activity"/>
    <property type="evidence" value="ECO:0007669"/>
    <property type="project" value="UniProtKB-KW"/>
</dbReference>
<evidence type="ECO:0000256" key="2">
    <source>
        <dbReference type="ARBA" id="ARBA00022723"/>
    </source>
</evidence>
<keyword evidence="6" id="KW-1185">Reference proteome</keyword>
<protein>
    <submittedName>
        <fullName evidence="5">CoA ester lyase</fullName>
    </submittedName>
</protein>
<evidence type="ECO:0000256" key="3">
    <source>
        <dbReference type="ARBA" id="ARBA00022842"/>
    </source>
</evidence>
<keyword evidence="3" id="KW-0460">Magnesium</keyword>
<reference evidence="5" key="1">
    <citation type="journal article" date="2014" name="Int. J. Syst. Evol. Microbiol.">
        <title>Complete genome sequence of Corynebacterium casei LMG S-19264T (=DSM 44701T), isolated from a smear-ripened cheese.</title>
        <authorList>
            <consortium name="US DOE Joint Genome Institute (JGI-PGF)"/>
            <person name="Walter F."/>
            <person name="Albersmeier A."/>
            <person name="Kalinowski J."/>
            <person name="Ruckert C."/>
        </authorList>
    </citation>
    <scope>NUCLEOTIDE SEQUENCE</scope>
    <source>
        <strain evidence="5">VKM B-2347</strain>
    </source>
</reference>
<dbReference type="InterPro" id="IPR040442">
    <property type="entry name" value="Pyrv_kinase-like_dom_sf"/>
</dbReference>
<dbReference type="Gene3D" id="3.20.20.60">
    <property type="entry name" value="Phosphoenolpyruvate-binding domains"/>
    <property type="match status" value="1"/>
</dbReference>
<evidence type="ECO:0000313" key="6">
    <source>
        <dbReference type="Proteomes" id="UP001143372"/>
    </source>
</evidence>
<keyword evidence="2" id="KW-0479">Metal-binding</keyword>
<dbReference type="PANTHER" id="PTHR32308">
    <property type="entry name" value="LYASE BETA SUBUNIT, PUTATIVE (AFU_ORTHOLOGUE AFUA_4G13030)-RELATED"/>
    <property type="match status" value="1"/>
</dbReference>
<evidence type="ECO:0000259" key="4">
    <source>
        <dbReference type="Pfam" id="PF03328"/>
    </source>
</evidence>
<proteinExistence type="predicted"/>
<dbReference type="GO" id="GO:0006107">
    <property type="term" value="P:oxaloacetate metabolic process"/>
    <property type="evidence" value="ECO:0007669"/>
    <property type="project" value="TreeGrafter"/>
</dbReference>
<dbReference type="Pfam" id="PF03328">
    <property type="entry name" value="HpcH_HpaI"/>
    <property type="match status" value="1"/>
</dbReference>
<dbReference type="InterPro" id="IPR015813">
    <property type="entry name" value="Pyrv/PenolPyrv_kinase-like_dom"/>
</dbReference>
<comment type="cofactor">
    <cofactor evidence="1">
        <name>Mg(2+)</name>
        <dbReference type="ChEBI" id="CHEBI:18420"/>
    </cofactor>
</comment>
<dbReference type="AlphaFoldDB" id="A0A9W6MVJ0"/>
<accession>A0A9W6MVJ0</accession>
<dbReference type="PANTHER" id="PTHR32308:SF0">
    <property type="entry name" value="HPCH_HPAI ALDOLASE_CITRATE LYASE DOMAIN-CONTAINING PROTEIN"/>
    <property type="match status" value="1"/>
</dbReference>
<keyword evidence="5" id="KW-0456">Lyase</keyword>
<gene>
    <name evidence="5" type="ORF">GCM10008179_15840</name>
</gene>
<reference evidence="5" key="2">
    <citation type="submission" date="2023-01" db="EMBL/GenBank/DDBJ databases">
        <authorList>
            <person name="Sun Q."/>
            <person name="Evtushenko L."/>
        </authorList>
    </citation>
    <scope>NUCLEOTIDE SEQUENCE</scope>
    <source>
        <strain evidence="5">VKM B-2347</strain>
    </source>
</reference>